<accession>A0A3B1D9E0</accession>
<gene>
    <name evidence="1" type="ORF">MNBD_PLANCTO03-237</name>
</gene>
<reference evidence="1" key="1">
    <citation type="submission" date="2018-06" db="EMBL/GenBank/DDBJ databases">
        <authorList>
            <person name="Zhirakovskaya E."/>
        </authorList>
    </citation>
    <scope>NUCLEOTIDE SEQUENCE</scope>
</reference>
<sequence>MPDRDPAGITAFLAAHVVFEILCLDAIRQRG</sequence>
<name>A0A3B1D9E0_9ZZZZ</name>
<evidence type="ECO:0000313" key="1">
    <source>
        <dbReference type="EMBL" id="VAX38869.1"/>
    </source>
</evidence>
<dbReference type="EMBL" id="UOGK01000165">
    <property type="protein sequence ID" value="VAX38869.1"/>
    <property type="molecule type" value="Genomic_DNA"/>
</dbReference>
<dbReference type="AlphaFoldDB" id="A0A3B1D9E0"/>
<proteinExistence type="predicted"/>
<protein>
    <submittedName>
        <fullName evidence="1">Uncharacterized protein</fullName>
    </submittedName>
</protein>
<organism evidence="1">
    <name type="scientific">hydrothermal vent metagenome</name>
    <dbReference type="NCBI Taxonomy" id="652676"/>
    <lineage>
        <taxon>unclassified sequences</taxon>
        <taxon>metagenomes</taxon>
        <taxon>ecological metagenomes</taxon>
    </lineage>
</organism>